<evidence type="ECO:0000256" key="10">
    <source>
        <dbReference type="SAM" id="SignalP"/>
    </source>
</evidence>
<dbReference type="PANTHER" id="PTHR32303">
    <property type="entry name" value="QUINOPROTEIN ALCOHOL DEHYDROGENASE (CYTOCHROME C)"/>
    <property type="match status" value="1"/>
</dbReference>
<comment type="cofactor">
    <cofactor evidence="1">
        <name>pyrroloquinoline quinone</name>
        <dbReference type="ChEBI" id="CHEBI:58442"/>
    </cofactor>
</comment>
<dbReference type="RefSeq" id="WP_277277798.1">
    <property type="nucleotide sequence ID" value="NZ_JAROCY010000009.1"/>
</dbReference>
<dbReference type="SUPFAM" id="SSF46626">
    <property type="entry name" value="Cytochrome c"/>
    <property type="match status" value="1"/>
</dbReference>
<gene>
    <name evidence="12" type="ORF">POM99_11240</name>
</gene>
<evidence type="ECO:0000256" key="4">
    <source>
        <dbReference type="ARBA" id="ARBA00022723"/>
    </source>
</evidence>
<evidence type="ECO:0000256" key="8">
    <source>
        <dbReference type="PROSITE-ProRule" id="PRU00433"/>
    </source>
</evidence>
<evidence type="ECO:0000313" key="13">
    <source>
        <dbReference type="Proteomes" id="UP001222770"/>
    </source>
</evidence>
<evidence type="ECO:0000256" key="7">
    <source>
        <dbReference type="ARBA" id="ARBA00023004"/>
    </source>
</evidence>
<dbReference type="Gene3D" id="1.10.760.10">
    <property type="entry name" value="Cytochrome c-like domain"/>
    <property type="match status" value="1"/>
</dbReference>
<feature type="chain" id="PRO_5047216697" evidence="10">
    <location>
        <begin position="28"/>
        <end position="653"/>
    </location>
</feature>
<keyword evidence="13" id="KW-1185">Reference proteome</keyword>
<dbReference type="InterPro" id="IPR036909">
    <property type="entry name" value="Cyt_c-like_dom_sf"/>
</dbReference>
<keyword evidence="7 8" id="KW-0408">Iron</keyword>
<dbReference type="PROSITE" id="PS51007">
    <property type="entry name" value="CYTC"/>
    <property type="match status" value="1"/>
</dbReference>
<dbReference type="PANTHER" id="PTHR32303:SF10">
    <property type="entry name" value="OUTER MEMBRANE PROTEIN ASSEMBLY FACTOR BAMB"/>
    <property type="match status" value="1"/>
</dbReference>
<dbReference type="Proteomes" id="UP001222770">
    <property type="component" value="Unassembled WGS sequence"/>
</dbReference>
<evidence type="ECO:0000313" key="12">
    <source>
        <dbReference type="EMBL" id="MDF8333777.1"/>
    </source>
</evidence>
<proteinExistence type="inferred from homology"/>
<organism evidence="12 13">
    <name type="scientific">Novosphingobium cyanobacteriorum</name>
    <dbReference type="NCBI Taxonomy" id="3024215"/>
    <lineage>
        <taxon>Bacteria</taxon>
        <taxon>Pseudomonadati</taxon>
        <taxon>Pseudomonadota</taxon>
        <taxon>Alphaproteobacteria</taxon>
        <taxon>Sphingomonadales</taxon>
        <taxon>Sphingomonadaceae</taxon>
        <taxon>Novosphingobium</taxon>
    </lineage>
</organism>
<sequence>MKRTLLHMVKPGLLALAGAAAWTAALAAQDRPPASAPVTGPVSAPVSAHAEADSYRDKTDTLDPVTQATGERVYGQICSSCHETGMNRAPQRFILAQMTPESVLRALTSGVMQGVGGTLTSDERKSVAQYVTGHAFGDEASLEPRRCALREATFDMSAPPAFAGWGIDARSTHEIPADVSRLSVATAPRLKLKWALAFPNALRARSQPAIAGGAIFVGSHNGTVYALDIKTGCARWTYSASAEVRTGIVVSPWTAGDGKAQPLVYFGDLVGSAYAIDMRTGKEVWKVKVSDHAGTTLTGTPVLHGNKLYVPVSSLEEGSASKPDFPCCTFRGAINALDPKTGAEIWRTYLVDEPKPTGKTAAGIDRFGPSGVPVWNTPSIDVARNQMYVATGDNYSSPATDLSDSIVALDLTTGAIKWHYQALANDAWNGSCDEASKVNCPDEAGPDADFGAGTVLAQGANGKDYVLAGQKSGWAYAIDPDNGRLVWKQRVGRGGVVGGIHFGLAASGGTAFFPVSDVPDGRTYDIDPQPGIFALDVATGRTLWAARPTGDTCRERPFCHAGYGGSITVTNGLVLAGGNDGYLRIYDAANGRIVWETDTTTNVVAVDGRTAHGGSIGGGAAPVAYDGLVIANSGYGFAGKMPGNVLLVYEAEK</sequence>
<accession>A0ABT6CIY6</accession>
<dbReference type="SMART" id="SM00564">
    <property type="entry name" value="PQQ"/>
    <property type="match status" value="7"/>
</dbReference>
<dbReference type="InterPro" id="IPR018391">
    <property type="entry name" value="PQQ_b-propeller_rpt"/>
</dbReference>
<keyword evidence="3 8" id="KW-0349">Heme</keyword>
<dbReference type="Gene3D" id="2.140.10.10">
    <property type="entry name" value="Quinoprotein alcohol dehydrogenase-like superfamily"/>
    <property type="match status" value="2"/>
</dbReference>
<keyword evidence="6" id="KW-0560">Oxidoreductase</keyword>
<feature type="signal peptide" evidence="10">
    <location>
        <begin position="1"/>
        <end position="27"/>
    </location>
</feature>
<name>A0ABT6CIY6_9SPHN</name>
<evidence type="ECO:0000256" key="3">
    <source>
        <dbReference type="ARBA" id="ARBA00022617"/>
    </source>
</evidence>
<keyword evidence="4 8" id="KW-0479">Metal-binding</keyword>
<dbReference type="Pfam" id="PF13442">
    <property type="entry name" value="Cytochrome_CBB3"/>
    <property type="match status" value="1"/>
</dbReference>
<dbReference type="Pfam" id="PF13360">
    <property type="entry name" value="PQQ_2"/>
    <property type="match status" value="1"/>
</dbReference>
<dbReference type="SUPFAM" id="SSF50998">
    <property type="entry name" value="Quinoprotein alcohol dehydrogenase-like"/>
    <property type="match status" value="2"/>
</dbReference>
<comment type="caution">
    <text evidence="12">The sequence shown here is derived from an EMBL/GenBank/DDBJ whole genome shotgun (WGS) entry which is preliminary data.</text>
</comment>
<protein>
    <submittedName>
        <fullName evidence="12">PQQ-binding-like beta-propeller repeat protein</fullName>
    </submittedName>
</protein>
<feature type="domain" description="Cytochrome c" evidence="11">
    <location>
        <begin position="65"/>
        <end position="135"/>
    </location>
</feature>
<evidence type="ECO:0000256" key="6">
    <source>
        <dbReference type="ARBA" id="ARBA00023002"/>
    </source>
</evidence>
<evidence type="ECO:0000256" key="5">
    <source>
        <dbReference type="ARBA" id="ARBA00022729"/>
    </source>
</evidence>
<evidence type="ECO:0000256" key="2">
    <source>
        <dbReference type="ARBA" id="ARBA00008156"/>
    </source>
</evidence>
<evidence type="ECO:0000256" key="9">
    <source>
        <dbReference type="SAM" id="MobiDB-lite"/>
    </source>
</evidence>
<reference evidence="12 13" key="1">
    <citation type="submission" date="2023-03" db="EMBL/GenBank/DDBJ databases">
        <title>Novosphingobium cyanobacteriorum sp. nov., isolated from a eutrophic reservoir during the Microcystis bloom period.</title>
        <authorList>
            <person name="Kang M."/>
            <person name="Le V."/>
            <person name="Ko S.-R."/>
            <person name="Lee S.-A."/>
            <person name="Ahn C.-Y."/>
        </authorList>
    </citation>
    <scope>NUCLEOTIDE SEQUENCE [LARGE SCALE GENOMIC DNA]</scope>
    <source>
        <strain evidence="12 13">HBC54</strain>
    </source>
</reference>
<dbReference type="EMBL" id="JAROCY010000009">
    <property type="protein sequence ID" value="MDF8333777.1"/>
    <property type="molecule type" value="Genomic_DNA"/>
</dbReference>
<feature type="region of interest" description="Disordered" evidence="9">
    <location>
        <begin position="31"/>
        <end position="62"/>
    </location>
</feature>
<evidence type="ECO:0000259" key="11">
    <source>
        <dbReference type="PROSITE" id="PS51007"/>
    </source>
</evidence>
<comment type="similarity">
    <text evidence="2">Belongs to the bacterial PQQ dehydrogenase family.</text>
</comment>
<evidence type="ECO:0000256" key="1">
    <source>
        <dbReference type="ARBA" id="ARBA00001931"/>
    </source>
</evidence>
<feature type="compositionally biased region" description="Basic and acidic residues" evidence="9">
    <location>
        <begin position="50"/>
        <end position="61"/>
    </location>
</feature>
<dbReference type="InterPro" id="IPR009056">
    <property type="entry name" value="Cyt_c-like_dom"/>
</dbReference>
<dbReference type="InterPro" id="IPR011047">
    <property type="entry name" value="Quinoprotein_ADH-like_sf"/>
</dbReference>
<dbReference type="InterPro" id="IPR002372">
    <property type="entry name" value="PQQ_rpt_dom"/>
</dbReference>
<dbReference type="Pfam" id="PF01011">
    <property type="entry name" value="PQQ"/>
    <property type="match status" value="1"/>
</dbReference>
<keyword evidence="5 10" id="KW-0732">Signal</keyword>